<evidence type="ECO:0000256" key="11">
    <source>
        <dbReference type="ARBA" id="ARBA00022679"/>
    </source>
</evidence>
<comment type="catalytic activity">
    <reaction evidence="1 17">
        <text>L-histidyl-[protein] + phosphoenolpyruvate = N(pros)-phospho-L-histidyl-[protein] + pyruvate</text>
        <dbReference type="Rhea" id="RHEA:23880"/>
        <dbReference type="Rhea" id="RHEA-COMP:9745"/>
        <dbReference type="Rhea" id="RHEA-COMP:9746"/>
        <dbReference type="ChEBI" id="CHEBI:15361"/>
        <dbReference type="ChEBI" id="CHEBI:29979"/>
        <dbReference type="ChEBI" id="CHEBI:58702"/>
        <dbReference type="ChEBI" id="CHEBI:64837"/>
        <dbReference type="EC" id="2.7.3.9"/>
    </reaction>
</comment>
<dbReference type="InterPro" id="IPR000121">
    <property type="entry name" value="PEP_util_C"/>
</dbReference>
<keyword evidence="8 17" id="KW-0813">Transport</keyword>
<dbReference type="InterPro" id="IPR023151">
    <property type="entry name" value="PEP_util_CS"/>
</dbReference>
<keyword evidence="14 17" id="KW-0418">Kinase</keyword>
<evidence type="ECO:0000256" key="5">
    <source>
        <dbReference type="ARBA" id="ARBA00007837"/>
    </source>
</evidence>
<evidence type="ECO:0000313" key="21">
    <source>
        <dbReference type="EMBL" id="GAA3995311.1"/>
    </source>
</evidence>
<gene>
    <name evidence="21" type="primary">ptsP</name>
    <name evidence="21" type="ORF">GCM10022210_57270</name>
</gene>
<evidence type="ECO:0000256" key="17">
    <source>
        <dbReference type="PIRNR" id="PIRNR000732"/>
    </source>
</evidence>
<dbReference type="Pfam" id="PF05524">
    <property type="entry name" value="PEP-utilisers_N"/>
    <property type="match status" value="1"/>
</dbReference>
<feature type="domain" description="PEP-utilising enzyme mobile" evidence="18">
    <location>
        <begin position="155"/>
        <end position="226"/>
    </location>
</feature>
<dbReference type="InterPro" id="IPR006318">
    <property type="entry name" value="PTS_EI-like"/>
</dbReference>
<evidence type="ECO:0000256" key="6">
    <source>
        <dbReference type="ARBA" id="ARBA00012232"/>
    </source>
</evidence>
<keyword evidence="12 17" id="KW-0598">Phosphotransferase system</keyword>
<sequence>MINGIGVSTGIAIGKAFILQKQANALTGVLLADDSLIDIEVEKFDTAVNKALIEVNILIDSYDEANGNEGLEILEAHIELLSDPQIKEDVTEKISAEKKNVNDAVIEVIAAAVAMFAGMDDEYMQARAADVHDIGRRILSNLNASGKSSAQTYSPDTIIIAEDLSPSDTISLDIKNVAGFATQMGGKTSHAAIVAKSRGIPAIVGCGVSLNKIKNGDLLILDGQTGDILINPDKETIFGYRLKRESWLVETALLKSQKDKPTVTTDGTTIQLFANIANANEMEQAHDFGAEGSGLLRTELLFMNRDSLPTEDQQFEFYKAVALKAKGKPVVIRTLDIGGDKQLPYFNIPAEQNPFLGYRAIRICLDRPELFSSQLRAILRASAFGKLKIMFPMIANVQEIRAAKVILNQAIDELSNTGISFDRAIETGIMIEIPSAAVTADLLAKEVDFFSIGTNDLCQYTLAVDRMNEKISHLYDPYNPGVLRLIDNVIKQAHKNNIEVGMCGELASDPNATLLLMGMGLTEFSMSATSIPHIKNIIINNHMNLAHQIYRQVMAMDNSTLIAAYLKEITT</sequence>
<dbReference type="SUPFAM" id="SSF51621">
    <property type="entry name" value="Phosphoenolpyruvate/pyruvate domain"/>
    <property type="match status" value="1"/>
</dbReference>
<dbReference type="InterPro" id="IPR008731">
    <property type="entry name" value="PTS_EIN"/>
</dbReference>
<dbReference type="PANTHER" id="PTHR46244">
    <property type="entry name" value="PHOSPHOENOLPYRUVATE-PROTEIN PHOSPHOTRANSFERASE"/>
    <property type="match status" value="1"/>
</dbReference>
<dbReference type="PROSITE" id="PS00742">
    <property type="entry name" value="PEP_ENZYMES_2"/>
    <property type="match status" value="1"/>
</dbReference>
<proteinExistence type="inferred from homology"/>
<dbReference type="Pfam" id="PF02896">
    <property type="entry name" value="PEP-utilizers_C"/>
    <property type="match status" value="1"/>
</dbReference>
<dbReference type="Pfam" id="PF00391">
    <property type="entry name" value="PEP-utilizers"/>
    <property type="match status" value="1"/>
</dbReference>
<dbReference type="NCBIfam" id="TIGR01417">
    <property type="entry name" value="PTS_I_fam"/>
    <property type="match status" value="1"/>
</dbReference>
<keyword evidence="15 17" id="KW-0460">Magnesium</keyword>
<dbReference type="InterPro" id="IPR008279">
    <property type="entry name" value="PEP-util_enz_mobile_dom"/>
</dbReference>
<feature type="domain" description="PEP-utilising enzyme C-terminal" evidence="19">
    <location>
        <begin position="254"/>
        <end position="540"/>
    </location>
</feature>
<evidence type="ECO:0000256" key="1">
    <source>
        <dbReference type="ARBA" id="ARBA00000683"/>
    </source>
</evidence>
<evidence type="ECO:0000256" key="8">
    <source>
        <dbReference type="ARBA" id="ARBA00022448"/>
    </source>
</evidence>
<evidence type="ECO:0000259" key="20">
    <source>
        <dbReference type="Pfam" id="PF05524"/>
    </source>
</evidence>
<dbReference type="PIRSF" id="PIRSF000732">
    <property type="entry name" value="PTS_enzyme_I"/>
    <property type="match status" value="1"/>
</dbReference>
<evidence type="ECO:0000313" key="22">
    <source>
        <dbReference type="Proteomes" id="UP001500742"/>
    </source>
</evidence>
<keyword evidence="13 17" id="KW-0479">Metal-binding</keyword>
<organism evidence="21 22">
    <name type="scientific">Mucilaginibacter dorajii</name>
    <dbReference type="NCBI Taxonomy" id="692994"/>
    <lineage>
        <taxon>Bacteria</taxon>
        <taxon>Pseudomonadati</taxon>
        <taxon>Bacteroidota</taxon>
        <taxon>Sphingobacteriia</taxon>
        <taxon>Sphingobacteriales</taxon>
        <taxon>Sphingobacteriaceae</taxon>
        <taxon>Mucilaginibacter</taxon>
    </lineage>
</organism>
<dbReference type="Proteomes" id="UP001500742">
    <property type="component" value="Unassembled WGS sequence"/>
</dbReference>
<dbReference type="InterPro" id="IPR050499">
    <property type="entry name" value="PEP-utilizing_PTS_enzyme"/>
</dbReference>
<keyword evidence="22" id="KW-1185">Reference proteome</keyword>
<reference evidence="22" key="1">
    <citation type="journal article" date="2019" name="Int. J. Syst. Evol. Microbiol.">
        <title>The Global Catalogue of Microorganisms (GCM) 10K type strain sequencing project: providing services to taxonomists for standard genome sequencing and annotation.</title>
        <authorList>
            <consortium name="The Broad Institute Genomics Platform"/>
            <consortium name="The Broad Institute Genome Sequencing Center for Infectious Disease"/>
            <person name="Wu L."/>
            <person name="Ma J."/>
        </authorList>
    </citation>
    <scope>NUCLEOTIDE SEQUENCE [LARGE SCALE GENOMIC DNA]</scope>
    <source>
        <strain evidence="22">JCM 16601</strain>
    </source>
</reference>
<feature type="domain" description="Phosphotransferase system enzyme I N-terminal" evidence="20">
    <location>
        <begin position="3"/>
        <end position="127"/>
    </location>
</feature>
<dbReference type="RefSeq" id="WP_259095100.1">
    <property type="nucleotide sequence ID" value="NZ_BAAAZC010000055.1"/>
</dbReference>
<dbReference type="EMBL" id="BAAAZC010000055">
    <property type="protein sequence ID" value="GAA3995311.1"/>
    <property type="molecule type" value="Genomic_DNA"/>
</dbReference>
<accession>A0ABP7RBH5</accession>
<dbReference type="InterPro" id="IPR015813">
    <property type="entry name" value="Pyrv/PenolPyrv_kinase-like_dom"/>
</dbReference>
<evidence type="ECO:0000256" key="2">
    <source>
        <dbReference type="ARBA" id="ARBA00001946"/>
    </source>
</evidence>
<evidence type="ECO:0000259" key="19">
    <source>
        <dbReference type="Pfam" id="PF02896"/>
    </source>
</evidence>
<dbReference type="Gene3D" id="3.20.20.60">
    <property type="entry name" value="Phosphoenolpyruvate-binding domains"/>
    <property type="match status" value="1"/>
</dbReference>
<protein>
    <recommendedName>
        <fullName evidence="7 17">Phosphoenolpyruvate-protein phosphotransferase</fullName>
        <ecNumber evidence="6 17">2.7.3.9</ecNumber>
    </recommendedName>
    <alternativeName>
        <fullName evidence="16 17">Phosphotransferase system, enzyme I</fullName>
    </alternativeName>
</protein>
<name>A0ABP7RBH5_9SPHI</name>
<evidence type="ECO:0000256" key="12">
    <source>
        <dbReference type="ARBA" id="ARBA00022683"/>
    </source>
</evidence>
<keyword evidence="9 17" id="KW-0963">Cytoplasm</keyword>
<evidence type="ECO:0000256" key="16">
    <source>
        <dbReference type="ARBA" id="ARBA00033235"/>
    </source>
</evidence>
<comment type="function">
    <text evidence="3 17">General (non sugar-specific) component of the phosphoenolpyruvate-dependent sugar phosphotransferase system (sugar PTS). This major carbohydrate active-transport system catalyzes the phosphorylation of incoming sugar substrates concomitantly with their translocation across the cell membrane. Enzyme I transfers the phosphoryl group from phosphoenolpyruvate (PEP) to the phosphoryl carrier protein (HPr).</text>
</comment>
<keyword evidence="10 17" id="KW-0762">Sugar transport</keyword>
<evidence type="ECO:0000256" key="4">
    <source>
        <dbReference type="ARBA" id="ARBA00004496"/>
    </source>
</evidence>
<dbReference type="InterPro" id="IPR036618">
    <property type="entry name" value="PtsI_HPr-bd_sf"/>
</dbReference>
<comment type="cofactor">
    <cofactor evidence="2 17">
        <name>Mg(2+)</name>
        <dbReference type="ChEBI" id="CHEBI:18420"/>
    </cofactor>
</comment>
<dbReference type="InterPro" id="IPR036637">
    <property type="entry name" value="Phosphohistidine_dom_sf"/>
</dbReference>
<evidence type="ECO:0000256" key="10">
    <source>
        <dbReference type="ARBA" id="ARBA00022597"/>
    </source>
</evidence>
<comment type="subcellular location">
    <subcellularLocation>
        <location evidence="4 17">Cytoplasm</location>
    </subcellularLocation>
</comment>
<comment type="similarity">
    <text evidence="5 17">Belongs to the PEP-utilizing enzyme family.</text>
</comment>
<dbReference type="PANTHER" id="PTHR46244:SF3">
    <property type="entry name" value="PHOSPHOENOLPYRUVATE-PROTEIN PHOSPHOTRANSFERASE"/>
    <property type="match status" value="1"/>
</dbReference>
<evidence type="ECO:0000256" key="9">
    <source>
        <dbReference type="ARBA" id="ARBA00022490"/>
    </source>
</evidence>
<dbReference type="Gene3D" id="3.50.30.10">
    <property type="entry name" value="Phosphohistidine domain"/>
    <property type="match status" value="1"/>
</dbReference>
<evidence type="ECO:0000256" key="13">
    <source>
        <dbReference type="ARBA" id="ARBA00022723"/>
    </source>
</evidence>
<evidence type="ECO:0000256" key="3">
    <source>
        <dbReference type="ARBA" id="ARBA00002728"/>
    </source>
</evidence>
<dbReference type="InterPro" id="IPR024692">
    <property type="entry name" value="PTS_EI"/>
</dbReference>
<evidence type="ECO:0000256" key="7">
    <source>
        <dbReference type="ARBA" id="ARBA00016544"/>
    </source>
</evidence>
<comment type="caution">
    <text evidence="21">The sequence shown here is derived from an EMBL/GenBank/DDBJ whole genome shotgun (WGS) entry which is preliminary data.</text>
</comment>
<dbReference type="SUPFAM" id="SSF47831">
    <property type="entry name" value="Enzyme I of the PEP:sugar phosphotransferase system HPr-binding (sub)domain"/>
    <property type="match status" value="1"/>
</dbReference>
<dbReference type="SUPFAM" id="SSF52009">
    <property type="entry name" value="Phosphohistidine domain"/>
    <property type="match status" value="1"/>
</dbReference>
<evidence type="ECO:0000256" key="15">
    <source>
        <dbReference type="ARBA" id="ARBA00022842"/>
    </source>
</evidence>
<dbReference type="PRINTS" id="PR01736">
    <property type="entry name" value="PHPHTRNFRASE"/>
</dbReference>
<keyword evidence="11 17" id="KW-0808">Transferase</keyword>
<evidence type="ECO:0000256" key="14">
    <source>
        <dbReference type="ARBA" id="ARBA00022777"/>
    </source>
</evidence>
<dbReference type="Gene3D" id="1.10.274.10">
    <property type="entry name" value="PtsI, HPr-binding domain"/>
    <property type="match status" value="1"/>
</dbReference>
<dbReference type="EC" id="2.7.3.9" evidence="6 17"/>
<evidence type="ECO:0000259" key="18">
    <source>
        <dbReference type="Pfam" id="PF00391"/>
    </source>
</evidence>
<dbReference type="InterPro" id="IPR040442">
    <property type="entry name" value="Pyrv_kinase-like_dom_sf"/>
</dbReference>